<feature type="domain" description="Signal transduction histidine kinase subgroup 3 dimerisation and phosphoacceptor" evidence="1">
    <location>
        <begin position="23"/>
        <end position="76"/>
    </location>
</feature>
<keyword evidence="3" id="KW-1185">Reference proteome</keyword>
<evidence type="ECO:0000259" key="1">
    <source>
        <dbReference type="Pfam" id="PF07730"/>
    </source>
</evidence>
<dbReference type="InterPro" id="IPR011712">
    <property type="entry name" value="Sig_transdc_His_kin_sub3_dim/P"/>
</dbReference>
<dbReference type="Gene3D" id="1.20.5.1930">
    <property type="match status" value="1"/>
</dbReference>
<protein>
    <submittedName>
        <fullName evidence="2">Histidine kinase</fullName>
    </submittedName>
</protein>
<dbReference type="RefSeq" id="WP_162330051.1">
    <property type="nucleotide sequence ID" value="NZ_CP048113.1"/>
</dbReference>
<dbReference type="KEGG" id="chih:GWR21_01670"/>
<evidence type="ECO:0000313" key="3">
    <source>
        <dbReference type="Proteomes" id="UP000476411"/>
    </source>
</evidence>
<organism evidence="2 3">
    <name type="scientific">Chitinophaga agri</name>
    <dbReference type="NCBI Taxonomy" id="2703787"/>
    <lineage>
        <taxon>Bacteria</taxon>
        <taxon>Pseudomonadati</taxon>
        <taxon>Bacteroidota</taxon>
        <taxon>Chitinophagia</taxon>
        <taxon>Chitinophagales</taxon>
        <taxon>Chitinophagaceae</taxon>
        <taxon>Chitinophaga</taxon>
    </lineage>
</organism>
<accession>A0A6B9Z8P8</accession>
<evidence type="ECO:0000313" key="2">
    <source>
        <dbReference type="EMBL" id="QHS58346.1"/>
    </source>
</evidence>
<dbReference type="AlphaFoldDB" id="A0A6B9Z8P8"/>
<gene>
    <name evidence="2" type="ORF">GWR21_01670</name>
</gene>
<dbReference type="GO" id="GO:0046983">
    <property type="term" value="F:protein dimerization activity"/>
    <property type="evidence" value="ECO:0007669"/>
    <property type="project" value="InterPro"/>
</dbReference>
<dbReference type="Proteomes" id="UP000476411">
    <property type="component" value="Chromosome"/>
</dbReference>
<proteinExistence type="predicted"/>
<keyword evidence="2" id="KW-0418">Kinase</keyword>
<reference evidence="2 3" key="1">
    <citation type="submission" date="2020-01" db="EMBL/GenBank/DDBJ databases">
        <title>Complete genome sequence of Chitinophaga sp. H33E-04 isolated from quinoa roots.</title>
        <authorList>
            <person name="Weon H.-Y."/>
            <person name="Lee S.A."/>
        </authorList>
    </citation>
    <scope>NUCLEOTIDE SEQUENCE [LARGE SCALE GENOMIC DNA]</scope>
    <source>
        <strain evidence="2 3">H33E-04</strain>
    </source>
</reference>
<dbReference type="GO" id="GO:0016020">
    <property type="term" value="C:membrane"/>
    <property type="evidence" value="ECO:0007669"/>
    <property type="project" value="InterPro"/>
</dbReference>
<keyword evidence="2" id="KW-0808">Transferase</keyword>
<dbReference type="EMBL" id="CP048113">
    <property type="protein sequence ID" value="QHS58346.1"/>
    <property type="molecule type" value="Genomic_DNA"/>
</dbReference>
<dbReference type="Pfam" id="PF07730">
    <property type="entry name" value="HisKA_3"/>
    <property type="match status" value="1"/>
</dbReference>
<sequence>MKDELSLLSLQARIELQEYLYTRLGTALHDKVAQLLGSVNMLLGAAMKDMSQLSDMLNTAHASLRTAMQELRTIARPIQADWMSHFNALEYIRQEINYMNTPMKLLIYGNELSISAEKQVILFCIIRGIVEACHVSDMQISFSSPLEIVIKNDGTPPSATIQQRIQLLQGVYHPHINGFRILLNL</sequence>
<dbReference type="GO" id="GO:0000155">
    <property type="term" value="F:phosphorelay sensor kinase activity"/>
    <property type="evidence" value="ECO:0007669"/>
    <property type="project" value="InterPro"/>
</dbReference>
<name>A0A6B9Z8P8_9BACT</name>